<dbReference type="RefSeq" id="WP_306099235.1">
    <property type="nucleotide sequence ID" value="NZ_CP162602.1"/>
</dbReference>
<feature type="transmembrane region" description="Helical" evidence="26">
    <location>
        <begin position="494"/>
        <end position="518"/>
    </location>
</feature>
<evidence type="ECO:0000256" key="3">
    <source>
        <dbReference type="ARBA" id="ARBA00004651"/>
    </source>
</evidence>
<evidence type="ECO:0000259" key="27">
    <source>
        <dbReference type="PROSITE" id="PS50855"/>
    </source>
</evidence>
<proteinExistence type="inferred from homology"/>
<feature type="transmembrane region" description="Helical" evidence="26">
    <location>
        <begin position="310"/>
        <end position="334"/>
    </location>
</feature>
<reference evidence="28" key="1">
    <citation type="submission" date="2024-07" db="EMBL/GenBank/DDBJ databases">
        <title>Genome Analysis of a Potential Novel Vibrio Species Secreting pH- and Thermo-stable Alginate Lyase and its Application in Producing Alginate Oligosaccharides.</title>
        <authorList>
            <person name="Huang H."/>
            <person name="Bao K."/>
        </authorList>
    </citation>
    <scope>NUCLEOTIDE SEQUENCE</scope>
    <source>
        <strain evidence="28">HB236076</strain>
        <plasmid evidence="28">p-HB236076</plasmid>
    </source>
</reference>
<feature type="transmembrane region" description="Helical" evidence="26">
    <location>
        <begin position="346"/>
        <end position="368"/>
    </location>
</feature>
<keyword evidence="9 25" id="KW-0349">Heme</keyword>
<feature type="transmembrane region" description="Helical" evidence="26">
    <location>
        <begin position="275"/>
        <end position="298"/>
    </location>
</feature>
<evidence type="ECO:0000256" key="25">
    <source>
        <dbReference type="RuleBase" id="RU000370"/>
    </source>
</evidence>
<dbReference type="GO" id="GO:0009060">
    <property type="term" value="P:aerobic respiration"/>
    <property type="evidence" value="ECO:0007669"/>
    <property type="project" value="InterPro"/>
</dbReference>
<evidence type="ECO:0000256" key="6">
    <source>
        <dbReference type="ARBA" id="ARBA00014691"/>
    </source>
</evidence>
<evidence type="ECO:0000256" key="5">
    <source>
        <dbReference type="ARBA" id="ARBA00012941"/>
    </source>
</evidence>
<keyword evidence="12" id="KW-0479">Metal-binding</keyword>
<dbReference type="PANTHER" id="PTHR10422:SF35">
    <property type="entry name" value="CYTOCHROME BO(3) UBIQUINOL OXIDASE SUBUNIT 1"/>
    <property type="match status" value="1"/>
</dbReference>
<feature type="transmembrane region" description="Helical" evidence="26">
    <location>
        <begin position="380"/>
        <end position="403"/>
    </location>
</feature>
<dbReference type="Gene3D" id="1.20.210.10">
    <property type="entry name" value="Cytochrome c oxidase-like, subunit I domain"/>
    <property type="match status" value="1"/>
</dbReference>
<evidence type="ECO:0000256" key="4">
    <source>
        <dbReference type="ARBA" id="ARBA00009578"/>
    </source>
</evidence>
<dbReference type="GO" id="GO:0009486">
    <property type="term" value="F:cytochrome bo3 ubiquinol oxidase activity"/>
    <property type="evidence" value="ECO:0007669"/>
    <property type="project" value="UniProtKB-EC"/>
</dbReference>
<evidence type="ECO:0000256" key="20">
    <source>
        <dbReference type="ARBA" id="ARBA00032190"/>
    </source>
</evidence>
<keyword evidence="15" id="KW-0408">Iron</keyword>
<accession>A0AB39HFS2</accession>
<feature type="transmembrane region" description="Helical" evidence="26">
    <location>
        <begin position="16"/>
        <end position="36"/>
    </location>
</feature>
<evidence type="ECO:0000256" key="26">
    <source>
        <dbReference type="SAM" id="Phobius"/>
    </source>
</evidence>
<evidence type="ECO:0000256" key="14">
    <source>
        <dbReference type="ARBA" id="ARBA00022989"/>
    </source>
</evidence>
<evidence type="ECO:0000256" key="23">
    <source>
        <dbReference type="ARBA" id="ARBA00034513"/>
    </source>
</evidence>
<evidence type="ECO:0000256" key="9">
    <source>
        <dbReference type="ARBA" id="ARBA00022617"/>
    </source>
</evidence>
<comment type="cofactor">
    <cofactor evidence="1">
        <name>heme b</name>
        <dbReference type="ChEBI" id="CHEBI:60344"/>
    </cofactor>
</comment>
<evidence type="ECO:0000256" key="8">
    <source>
        <dbReference type="ARBA" id="ARBA00022475"/>
    </source>
</evidence>
<dbReference type="InterPro" id="IPR014207">
    <property type="entry name" value="Cyt_c_ubiqinol_oxidase_su1"/>
</dbReference>
<comment type="subcellular location">
    <subcellularLocation>
        <location evidence="3">Cell membrane</location>
        <topology evidence="3">Multi-pass membrane protein</topology>
    </subcellularLocation>
</comment>
<comment type="similarity">
    <text evidence="4 25">Belongs to the heme-copper respiratory oxidase family.</text>
</comment>
<feature type="transmembrane region" description="Helical" evidence="26">
    <location>
        <begin position="594"/>
        <end position="624"/>
    </location>
</feature>
<dbReference type="PROSITE" id="PS00077">
    <property type="entry name" value="COX1_CUB"/>
    <property type="match status" value="1"/>
</dbReference>
<comment type="cofactor">
    <cofactor evidence="2">
        <name>Cu(2+)</name>
        <dbReference type="ChEBI" id="CHEBI:29036"/>
    </cofactor>
</comment>
<keyword evidence="13 25" id="KW-0249">Electron transport</keyword>
<dbReference type="GO" id="GO:0015990">
    <property type="term" value="P:electron transport coupled proton transport"/>
    <property type="evidence" value="ECO:0007669"/>
    <property type="project" value="TreeGrafter"/>
</dbReference>
<dbReference type="KEGG" id="vih:AB0763_14925"/>
<dbReference type="GO" id="GO:0020037">
    <property type="term" value="F:heme binding"/>
    <property type="evidence" value="ECO:0007669"/>
    <property type="project" value="InterPro"/>
</dbReference>
<dbReference type="EC" id="7.1.1.3" evidence="5"/>
<feature type="transmembrane region" description="Helical" evidence="26">
    <location>
        <begin position="415"/>
        <end position="440"/>
    </location>
</feature>
<dbReference type="InterPro" id="IPR023616">
    <property type="entry name" value="Cyt_c_oxase-like_su1_dom"/>
</dbReference>
<sequence>MLGRLSLESIPYHEPIIMITLAVIAIVGLAVVAWVTRLGKWQYLWNEWFTSIDHKKLGFMYIALALVMLLRGFADAVMMRSQQLLSSAGEAGYLPPHHYDQIFSAHGVIMIFFVAMPLVIGLMNLVVPLQIGARDVAFPYLNNLSFWLFVVGVILTNMSLGLGEYARTGWLAYPPLSGIDASPGVGVDYWDWALQISGVGTTLTGVNFFVTILRMRAPSMPMMKMPVFTWASLCANILIIISFPILTVTLALLALDRYLGMHFFTNDLGGNMMMYVNLIWAWGHPEVYILVLPVFGVFSEVTATFSRKKLFGYTSLVWATLVITILAFVVWLHHFFTMGGGADVNAFFGIATMIISIPTGVKIFNWLFTMYKGRIEFKTPMLWTVGFLIVFTIGGMTGVLLAVPGADFILHNSVFLIAHFHNVIIGGVVFGCFAGVTYWFPKATGFMLNEKWGTRAFFCWVIGFMFAFLPLYALGFMGMTRRISQDINPDFMPFLAVAAFGTAIIAAGVLCQIIQIVVSIRDRDQNRDLTGDPWDARTFEWSTSSPAPFYNFAKLPKGDEIDAFWYQKQSGEFNPMQEEEYEPIHMPKNTPTGIYVSAWSLVFGFAAIWYIWWLAIIGFVGIVVTCIRHSFNEDVDYYVQVDEIKEIEAKRREQLKQAGFQAKQGDNEVNHAH</sequence>
<organism evidence="28">
    <name type="scientific">Vibrio sp. HB236076</name>
    <dbReference type="NCBI Taxonomy" id="3232307"/>
    <lineage>
        <taxon>Bacteria</taxon>
        <taxon>Pseudomonadati</taxon>
        <taxon>Pseudomonadota</taxon>
        <taxon>Gammaproteobacteria</taxon>
        <taxon>Vibrionales</taxon>
        <taxon>Vibrionaceae</taxon>
        <taxon>Vibrio</taxon>
    </lineage>
</organism>
<evidence type="ECO:0000256" key="19">
    <source>
        <dbReference type="ARBA" id="ARBA00031883"/>
    </source>
</evidence>
<feature type="transmembrane region" description="Helical" evidence="26">
    <location>
        <begin position="227"/>
        <end position="255"/>
    </location>
</feature>
<keyword evidence="7 25" id="KW-0813">Transport</keyword>
<keyword evidence="14 26" id="KW-1133">Transmembrane helix</keyword>
<evidence type="ECO:0000256" key="24">
    <source>
        <dbReference type="ARBA" id="ARBA00048190"/>
    </source>
</evidence>
<dbReference type="PRINTS" id="PR01165">
    <property type="entry name" value="CYCOXIDASEI"/>
</dbReference>
<evidence type="ECO:0000256" key="11">
    <source>
        <dbReference type="ARBA" id="ARBA00022692"/>
    </source>
</evidence>
<evidence type="ECO:0000256" key="18">
    <source>
        <dbReference type="ARBA" id="ARBA00030075"/>
    </source>
</evidence>
<dbReference type="GO" id="GO:0022904">
    <property type="term" value="P:respiratory electron transport chain"/>
    <property type="evidence" value="ECO:0007669"/>
    <property type="project" value="TreeGrafter"/>
</dbReference>
<dbReference type="CDD" id="cd01662">
    <property type="entry name" value="Ubiquinol_Oxidase_I"/>
    <property type="match status" value="1"/>
</dbReference>
<dbReference type="InterPro" id="IPR000883">
    <property type="entry name" value="Cyt_C_Oxase_1"/>
</dbReference>
<evidence type="ECO:0000256" key="17">
    <source>
        <dbReference type="ARBA" id="ARBA00023136"/>
    </source>
</evidence>
<dbReference type="GO" id="GO:0005886">
    <property type="term" value="C:plasma membrane"/>
    <property type="evidence" value="ECO:0007669"/>
    <property type="project" value="UniProtKB-SubCell"/>
</dbReference>
<comment type="cofactor">
    <cofactor evidence="22">
        <name>Fe(II)-heme o</name>
        <dbReference type="ChEBI" id="CHEBI:60530"/>
    </cofactor>
</comment>
<dbReference type="NCBIfam" id="TIGR02843">
    <property type="entry name" value="CyoB"/>
    <property type="match status" value="1"/>
</dbReference>
<comment type="catalytic activity">
    <reaction evidence="24">
        <text>2 a ubiquinol + O2 + n H(+)(in) = 2 a ubiquinone + 2 H2O + n H(+)(out)</text>
        <dbReference type="Rhea" id="RHEA:30251"/>
        <dbReference type="Rhea" id="RHEA-COMP:9565"/>
        <dbReference type="Rhea" id="RHEA-COMP:9566"/>
        <dbReference type="ChEBI" id="CHEBI:15377"/>
        <dbReference type="ChEBI" id="CHEBI:15378"/>
        <dbReference type="ChEBI" id="CHEBI:15379"/>
        <dbReference type="ChEBI" id="CHEBI:16389"/>
        <dbReference type="ChEBI" id="CHEBI:17976"/>
        <dbReference type="EC" id="7.1.1.3"/>
    </reaction>
</comment>
<feature type="domain" description="Cytochrome oxidase subunit I profile" evidence="27">
    <location>
        <begin position="39"/>
        <end position="559"/>
    </location>
</feature>
<evidence type="ECO:0000256" key="2">
    <source>
        <dbReference type="ARBA" id="ARBA00001973"/>
    </source>
</evidence>
<comment type="subunit">
    <text evidence="23">The cytochrome bo(3) ubiquinol oxidase complex is a heterooctamer of two A chains, two B chains, two C chains and two D chains.</text>
</comment>
<feature type="transmembrane region" description="Helical" evidence="26">
    <location>
        <begin position="57"/>
        <end position="74"/>
    </location>
</feature>
<keyword evidence="11 25" id="KW-0812">Transmembrane</keyword>
<evidence type="ECO:0000256" key="12">
    <source>
        <dbReference type="ARBA" id="ARBA00022723"/>
    </source>
</evidence>
<evidence type="ECO:0000256" key="7">
    <source>
        <dbReference type="ARBA" id="ARBA00022448"/>
    </source>
</evidence>
<keyword evidence="17 26" id="KW-0472">Membrane</keyword>
<dbReference type="InterPro" id="IPR023615">
    <property type="entry name" value="Cyt_c_Oxase_su1_BS"/>
</dbReference>
<gene>
    <name evidence="28" type="primary">cyoB</name>
    <name evidence="28" type="ORF">AB0763_14925</name>
</gene>
<feature type="transmembrane region" description="Helical" evidence="26">
    <location>
        <begin position="192"/>
        <end position="215"/>
    </location>
</feature>
<dbReference type="SUPFAM" id="SSF81442">
    <property type="entry name" value="Cytochrome c oxidase subunit I-like"/>
    <property type="match status" value="1"/>
</dbReference>
<feature type="transmembrane region" description="Helical" evidence="26">
    <location>
        <begin position="452"/>
        <end position="474"/>
    </location>
</feature>
<keyword evidence="10 25" id="KW-0679">Respiratory chain</keyword>
<dbReference type="GO" id="GO:0046872">
    <property type="term" value="F:metal ion binding"/>
    <property type="evidence" value="ECO:0007669"/>
    <property type="project" value="UniProtKB-KW"/>
</dbReference>
<evidence type="ECO:0000313" key="28">
    <source>
        <dbReference type="EMBL" id="XDK27056.1"/>
    </source>
</evidence>
<evidence type="ECO:0000256" key="15">
    <source>
        <dbReference type="ARBA" id="ARBA00023004"/>
    </source>
</evidence>
<dbReference type="GO" id="GO:0004129">
    <property type="term" value="F:cytochrome-c oxidase activity"/>
    <property type="evidence" value="ECO:0007669"/>
    <property type="project" value="InterPro"/>
</dbReference>
<geneLocation type="plasmid" evidence="28">
    <name>p-HB236076</name>
</geneLocation>
<dbReference type="AlphaFoldDB" id="A0AB39HFS2"/>
<evidence type="ECO:0000256" key="1">
    <source>
        <dbReference type="ARBA" id="ARBA00001970"/>
    </source>
</evidence>
<evidence type="ECO:0000256" key="21">
    <source>
        <dbReference type="ARBA" id="ARBA00032435"/>
    </source>
</evidence>
<dbReference type="EMBL" id="CP162602">
    <property type="protein sequence ID" value="XDK27056.1"/>
    <property type="molecule type" value="Genomic_DNA"/>
</dbReference>
<dbReference type="FunFam" id="1.20.210.10:FF:000002">
    <property type="entry name" value="Cytochrome o ubiquinol oxidase, subunit I"/>
    <property type="match status" value="1"/>
</dbReference>
<keyword evidence="16" id="KW-0186">Copper</keyword>
<dbReference type="GO" id="GO:0016682">
    <property type="term" value="F:oxidoreductase activity, acting on diphenols and related substances as donors, oxygen as acceptor"/>
    <property type="evidence" value="ECO:0007669"/>
    <property type="project" value="InterPro"/>
</dbReference>
<evidence type="ECO:0000256" key="16">
    <source>
        <dbReference type="ARBA" id="ARBA00023008"/>
    </source>
</evidence>
<dbReference type="InterPro" id="IPR036927">
    <property type="entry name" value="Cyt_c_oxase-like_su1_sf"/>
</dbReference>
<dbReference type="Pfam" id="PF00115">
    <property type="entry name" value="COX1"/>
    <property type="match status" value="1"/>
</dbReference>
<evidence type="ECO:0000256" key="10">
    <source>
        <dbReference type="ARBA" id="ARBA00022660"/>
    </source>
</evidence>
<protein>
    <recommendedName>
        <fullName evidence="6">Cytochrome bo(3) ubiquinol oxidase subunit 1</fullName>
        <ecNumber evidence="5">7.1.1.3</ecNumber>
    </recommendedName>
    <alternativeName>
        <fullName evidence="20">Cytochrome o ubiquinol oxidase subunit 1</fullName>
    </alternativeName>
    <alternativeName>
        <fullName evidence="18">Oxidase bo(3) subunit 1</fullName>
    </alternativeName>
    <alternativeName>
        <fullName evidence="21">Ubiquinol oxidase polypeptide I</fullName>
    </alternativeName>
    <alternativeName>
        <fullName evidence="19">Ubiquinol oxidase subunit 1</fullName>
    </alternativeName>
</protein>
<feature type="transmembrane region" description="Helical" evidence="26">
    <location>
        <begin position="139"/>
        <end position="160"/>
    </location>
</feature>
<evidence type="ECO:0000256" key="22">
    <source>
        <dbReference type="ARBA" id="ARBA00034455"/>
    </source>
</evidence>
<name>A0AB39HFS2_9VIBR</name>
<dbReference type="PROSITE" id="PS50855">
    <property type="entry name" value="COX1"/>
    <property type="match status" value="1"/>
</dbReference>
<dbReference type="PANTHER" id="PTHR10422">
    <property type="entry name" value="CYTOCHROME C OXIDASE SUBUNIT 1"/>
    <property type="match status" value="1"/>
</dbReference>
<evidence type="ECO:0000256" key="13">
    <source>
        <dbReference type="ARBA" id="ARBA00022982"/>
    </source>
</evidence>
<feature type="transmembrane region" description="Helical" evidence="26">
    <location>
        <begin position="103"/>
        <end position="127"/>
    </location>
</feature>
<keyword evidence="8" id="KW-1003">Cell membrane</keyword>
<keyword evidence="28" id="KW-0614">Plasmid</keyword>